<gene>
    <name evidence="2" type="ORF">GIB67_021909</name>
</gene>
<feature type="domain" description="MATH" evidence="1">
    <location>
        <begin position="25"/>
        <end position="79"/>
    </location>
</feature>
<evidence type="ECO:0000313" key="3">
    <source>
        <dbReference type="Proteomes" id="UP000541444"/>
    </source>
</evidence>
<name>A0A7J7L1B6_9MAGN</name>
<evidence type="ECO:0000259" key="1">
    <source>
        <dbReference type="PROSITE" id="PS50144"/>
    </source>
</evidence>
<accession>A0A7J7L1B6</accession>
<reference evidence="2 3" key="1">
    <citation type="journal article" date="2020" name="IScience">
        <title>Genome Sequencing of the Endangered Kingdonia uniflora (Circaeasteraceae, Ranunculales) Reveals Potential Mechanisms of Evolutionary Specialization.</title>
        <authorList>
            <person name="Sun Y."/>
            <person name="Deng T."/>
            <person name="Zhang A."/>
            <person name="Moore M.J."/>
            <person name="Landis J.B."/>
            <person name="Lin N."/>
            <person name="Zhang H."/>
            <person name="Zhang X."/>
            <person name="Huang J."/>
            <person name="Zhang X."/>
            <person name="Sun H."/>
            <person name="Wang H."/>
        </authorList>
    </citation>
    <scope>NUCLEOTIDE SEQUENCE [LARGE SCALE GENOMIC DNA]</scope>
    <source>
        <strain evidence="2">TB1705</strain>
        <tissue evidence="2">Leaf</tissue>
    </source>
</reference>
<protein>
    <recommendedName>
        <fullName evidence="1">MATH domain-containing protein</fullName>
    </recommendedName>
</protein>
<dbReference type="SMART" id="SM00061">
    <property type="entry name" value="MATH"/>
    <property type="match status" value="2"/>
</dbReference>
<dbReference type="Proteomes" id="UP000541444">
    <property type="component" value="Unassembled WGS sequence"/>
</dbReference>
<dbReference type="PROSITE" id="PS50144">
    <property type="entry name" value="MATH"/>
    <property type="match status" value="2"/>
</dbReference>
<dbReference type="InterPro" id="IPR008974">
    <property type="entry name" value="TRAF-like"/>
</dbReference>
<keyword evidence="3" id="KW-1185">Reference proteome</keyword>
<dbReference type="Gene3D" id="2.60.210.10">
    <property type="entry name" value="Apoptosis, Tumor Necrosis Factor Receptor Associated Protein 2, Chain A"/>
    <property type="match status" value="3"/>
</dbReference>
<dbReference type="PANTHER" id="PTHR46162">
    <property type="entry name" value="TRAF-LIKE FAMILY PROTEIN"/>
    <property type="match status" value="1"/>
</dbReference>
<dbReference type="OrthoDB" id="1883087at2759"/>
<evidence type="ECO:0000313" key="2">
    <source>
        <dbReference type="EMBL" id="KAF6136334.1"/>
    </source>
</evidence>
<dbReference type="AlphaFoldDB" id="A0A7J7L1B6"/>
<dbReference type="EMBL" id="JACGCM010002748">
    <property type="protein sequence ID" value="KAF6136334.1"/>
    <property type="molecule type" value="Genomic_DNA"/>
</dbReference>
<dbReference type="InterPro" id="IPR002083">
    <property type="entry name" value="MATH/TRAF_dom"/>
</dbReference>
<sequence length="281" mass="32320">MNTRPQPEVNNIEEGVIRSTREFPPFHYNFKIQSFSLLSKNSVVKYDSAVFESGGYKWKLSLYPKGMQTKRKWSYIPLFDNNGGRYRRFHGLKTEWGFSQLISHATFYNSCNGYLVDDTCVFGAEIFVYKSTGKGESLCMVKDAAAVNFTWKIESFSQKDNLLKSEMFTAANHKWNLELYPKGHSIGKNKYASVYLRLADSKTTSTGGKVFAKFVFRAKYYINGNHLEHNFTQWFCKEGDNLDWLKVLELKELNNKTKGFLLNDALIVEAEVTVLGIAKTF</sequence>
<dbReference type="CDD" id="cd00121">
    <property type="entry name" value="MATH"/>
    <property type="match status" value="2"/>
</dbReference>
<organism evidence="2 3">
    <name type="scientific">Kingdonia uniflora</name>
    <dbReference type="NCBI Taxonomy" id="39325"/>
    <lineage>
        <taxon>Eukaryota</taxon>
        <taxon>Viridiplantae</taxon>
        <taxon>Streptophyta</taxon>
        <taxon>Embryophyta</taxon>
        <taxon>Tracheophyta</taxon>
        <taxon>Spermatophyta</taxon>
        <taxon>Magnoliopsida</taxon>
        <taxon>Ranunculales</taxon>
        <taxon>Circaeasteraceae</taxon>
        <taxon>Kingdonia</taxon>
    </lineage>
</organism>
<feature type="domain" description="MATH" evidence="1">
    <location>
        <begin position="146"/>
        <end position="272"/>
    </location>
</feature>
<dbReference type="SUPFAM" id="SSF49599">
    <property type="entry name" value="TRAF domain-like"/>
    <property type="match status" value="2"/>
</dbReference>
<comment type="caution">
    <text evidence="2">The sequence shown here is derived from an EMBL/GenBank/DDBJ whole genome shotgun (WGS) entry which is preliminary data.</text>
</comment>
<dbReference type="Pfam" id="PF22486">
    <property type="entry name" value="MATH_2"/>
    <property type="match status" value="3"/>
</dbReference>
<dbReference type="PANTHER" id="PTHR46162:SF2">
    <property type="entry name" value="ANKYRIN REPEAT-CONTAINING PROTEIN-RELATED"/>
    <property type="match status" value="1"/>
</dbReference>
<proteinExistence type="predicted"/>